<dbReference type="GO" id="GO:0031297">
    <property type="term" value="P:replication fork processing"/>
    <property type="evidence" value="ECO:0007669"/>
    <property type="project" value="TreeGrafter"/>
</dbReference>
<dbReference type="EMBL" id="KV941741">
    <property type="protein sequence ID" value="PIO27840.1"/>
    <property type="molecule type" value="Genomic_DNA"/>
</dbReference>
<dbReference type="Proteomes" id="UP000228934">
    <property type="component" value="Unassembled WGS sequence"/>
</dbReference>
<dbReference type="InterPro" id="IPR052311">
    <property type="entry name" value="MMS22L-TONSL_complex_comp"/>
</dbReference>
<evidence type="ECO:0008006" key="6">
    <source>
        <dbReference type="Google" id="ProtNLM"/>
    </source>
</evidence>
<accession>A0A2G9RIW1</accession>
<dbReference type="SMART" id="SM00368">
    <property type="entry name" value="LRR_RI"/>
    <property type="match status" value="6"/>
</dbReference>
<dbReference type="Pfam" id="PF13516">
    <property type="entry name" value="LRR_6"/>
    <property type="match status" value="5"/>
</dbReference>
<dbReference type="GO" id="GO:0000724">
    <property type="term" value="P:double-strand break repair via homologous recombination"/>
    <property type="evidence" value="ECO:0007669"/>
    <property type="project" value="TreeGrafter"/>
</dbReference>
<dbReference type="SUPFAM" id="SSF52047">
    <property type="entry name" value="RNI-like"/>
    <property type="match status" value="1"/>
</dbReference>
<name>A0A2G9RIW1_AQUCT</name>
<dbReference type="Gene3D" id="3.80.10.10">
    <property type="entry name" value="Ribonuclease Inhibitor"/>
    <property type="match status" value="1"/>
</dbReference>
<dbReference type="OrthoDB" id="5806726at2759"/>
<keyword evidence="3" id="KW-0539">Nucleus</keyword>
<dbReference type="InterPro" id="IPR032675">
    <property type="entry name" value="LRR_dom_sf"/>
</dbReference>
<sequence>MVVWGDPDVIVVCGDPDVIVVLGDPDVMVVCGDPDVMVVCGDPDVMAVCGNPDVIVVLGDPDVMTPTVTPSLPPPMRVRVIVQDNVFLIPIPHSDCETREISWLAEQASQRYYQSSGLRPRLTLKKEGALLDPQDLILYVLQSNEEVLAEVHSWDLPPLTDRYKKSCQSLGVKENSLVLKALEQQEVSTCLSLCRLALKSVELCPLLRALKLQSSLRQLHLSGNVLGDADMEELSAMLCTIPHLTHLNLSCNRLTQEGIRKLVPADGGHFEKLEELDLSLNPLGDGLTQPLASLLHHCPVLTTINLRGCQLSAKFLQQYRLLLADAFRGSVHMKSISLSHNPLGSIGVELVLKTLPHDIVSRLDLQAVTTGEALMVESVVRYLTQDGCVLSHLVLSCNNLSDESVQDLARCLLVSSSLKTIDLSGNPKVGRKGFESLLYAIQERNQEMDELHLSVLYDRVIVIQSVTALKAENWSGQEGGLSARAGSVEVGLGSVEVGLGSVEVGLGSVEVVLGSVEVGLIFVEVGLRFVEVGLGYVEVGLGSVEVGLGSVEVGLGSVEVGLGSVRGGLGFVEVGLGSVE</sequence>
<reference evidence="5" key="1">
    <citation type="journal article" date="2017" name="Nat. Commun.">
        <title>The North American bullfrog draft genome provides insight into hormonal regulation of long noncoding RNA.</title>
        <authorList>
            <person name="Hammond S.A."/>
            <person name="Warren R.L."/>
            <person name="Vandervalk B.P."/>
            <person name="Kucuk E."/>
            <person name="Khan H."/>
            <person name="Gibb E.A."/>
            <person name="Pandoh P."/>
            <person name="Kirk H."/>
            <person name="Zhao Y."/>
            <person name="Jones M."/>
            <person name="Mungall A.J."/>
            <person name="Coope R."/>
            <person name="Pleasance S."/>
            <person name="Moore R.A."/>
            <person name="Holt R.A."/>
            <person name="Round J.M."/>
            <person name="Ohora S."/>
            <person name="Walle B.V."/>
            <person name="Veldhoen N."/>
            <person name="Helbing C.C."/>
            <person name="Birol I."/>
        </authorList>
    </citation>
    <scope>NUCLEOTIDE SEQUENCE [LARGE SCALE GENOMIC DNA]</scope>
</reference>
<organism evidence="4 5">
    <name type="scientific">Aquarana catesbeiana</name>
    <name type="common">American bullfrog</name>
    <name type="synonym">Rana catesbeiana</name>
    <dbReference type="NCBI Taxonomy" id="8400"/>
    <lineage>
        <taxon>Eukaryota</taxon>
        <taxon>Metazoa</taxon>
        <taxon>Chordata</taxon>
        <taxon>Craniata</taxon>
        <taxon>Vertebrata</taxon>
        <taxon>Euteleostomi</taxon>
        <taxon>Amphibia</taxon>
        <taxon>Batrachia</taxon>
        <taxon>Anura</taxon>
        <taxon>Neobatrachia</taxon>
        <taxon>Ranoidea</taxon>
        <taxon>Ranidae</taxon>
        <taxon>Aquarana</taxon>
    </lineage>
</organism>
<proteinExistence type="predicted"/>
<protein>
    <recommendedName>
        <fullName evidence="6">CARMIL pleckstrin homology domain-containing protein</fullName>
    </recommendedName>
</protein>
<evidence type="ECO:0000256" key="1">
    <source>
        <dbReference type="ARBA" id="ARBA00004123"/>
    </source>
</evidence>
<evidence type="ECO:0000256" key="2">
    <source>
        <dbReference type="ARBA" id="ARBA00022737"/>
    </source>
</evidence>
<evidence type="ECO:0000313" key="4">
    <source>
        <dbReference type="EMBL" id="PIO27840.1"/>
    </source>
</evidence>
<dbReference type="PANTHER" id="PTHR46358:SF1">
    <property type="entry name" value="TONSOKU-LIKE PROTEIN"/>
    <property type="match status" value="1"/>
</dbReference>
<evidence type="ECO:0000313" key="5">
    <source>
        <dbReference type="Proteomes" id="UP000228934"/>
    </source>
</evidence>
<dbReference type="InterPro" id="IPR001611">
    <property type="entry name" value="Leu-rich_rpt"/>
</dbReference>
<keyword evidence="5" id="KW-1185">Reference proteome</keyword>
<comment type="subcellular location">
    <subcellularLocation>
        <location evidence="1">Nucleus</location>
    </subcellularLocation>
</comment>
<gene>
    <name evidence="4" type="ORF">AB205_0128120</name>
</gene>
<keyword evidence="2" id="KW-0677">Repeat</keyword>
<feature type="non-terminal residue" evidence="4">
    <location>
        <position position="580"/>
    </location>
</feature>
<evidence type="ECO:0000256" key="3">
    <source>
        <dbReference type="ARBA" id="ARBA00023242"/>
    </source>
</evidence>
<dbReference type="GO" id="GO:0043596">
    <property type="term" value="C:nuclear replication fork"/>
    <property type="evidence" value="ECO:0007669"/>
    <property type="project" value="TreeGrafter"/>
</dbReference>
<dbReference type="PROSITE" id="PS51450">
    <property type="entry name" value="LRR"/>
    <property type="match status" value="1"/>
</dbReference>
<dbReference type="AlphaFoldDB" id="A0A2G9RIW1"/>
<dbReference type="PANTHER" id="PTHR46358">
    <property type="entry name" value="TONSOKU-LIKE PROTEIN"/>
    <property type="match status" value="1"/>
</dbReference>